<dbReference type="GO" id="GO:0007411">
    <property type="term" value="P:axon guidance"/>
    <property type="evidence" value="ECO:0007669"/>
    <property type="project" value="TreeGrafter"/>
</dbReference>
<dbReference type="GO" id="GO:0001843">
    <property type="term" value="P:neural tube closure"/>
    <property type="evidence" value="ECO:0007669"/>
    <property type="project" value="TreeGrafter"/>
</dbReference>
<keyword evidence="3" id="KW-1185">Reference proteome</keyword>
<dbReference type="InterPro" id="IPR000697">
    <property type="entry name" value="WH1/EVH1_dom"/>
</dbReference>
<feature type="domain" description="WH1" evidence="1">
    <location>
        <begin position="2"/>
        <end position="84"/>
    </location>
</feature>
<dbReference type="SUPFAM" id="SSF50729">
    <property type="entry name" value="PH domain-like"/>
    <property type="match status" value="1"/>
</dbReference>
<accession>A0A671M241</accession>
<dbReference type="GO" id="GO:0030036">
    <property type="term" value="P:actin cytoskeleton organization"/>
    <property type="evidence" value="ECO:0007669"/>
    <property type="project" value="TreeGrafter"/>
</dbReference>
<dbReference type="GO" id="GO:0017124">
    <property type="term" value="F:SH3 domain binding"/>
    <property type="evidence" value="ECO:0007669"/>
    <property type="project" value="TreeGrafter"/>
</dbReference>
<sequence>MHSESSICQARATVMIYDDTNKKWVPAGTGPQAFSRVQIYHNPSNNAFRVVGRKIQTDQQVNKLHSARCSVGLQTNKPFFIEGNTAEC</sequence>
<proteinExistence type="predicted"/>
<dbReference type="Ensembl" id="ENSSANT00000028000.1">
    <property type="protein sequence ID" value="ENSSANP00000026285.1"/>
    <property type="gene ID" value="ENSSANG00000013566.1"/>
</dbReference>
<dbReference type="Proteomes" id="UP000472260">
    <property type="component" value="Unassembled WGS sequence"/>
</dbReference>
<dbReference type="InterPro" id="IPR011993">
    <property type="entry name" value="PH-like_dom_sf"/>
</dbReference>
<dbReference type="GO" id="GO:0005522">
    <property type="term" value="F:profilin binding"/>
    <property type="evidence" value="ECO:0007669"/>
    <property type="project" value="TreeGrafter"/>
</dbReference>
<evidence type="ECO:0000259" key="1">
    <source>
        <dbReference type="SMART" id="SM00461"/>
    </source>
</evidence>
<evidence type="ECO:0000313" key="3">
    <source>
        <dbReference type="Proteomes" id="UP000472260"/>
    </source>
</evidence>
<dbReference type="AlphaFoldDB" id="A0A671M241"/>
<name>A0A671M241_9TELE</name>
<dbReference type="Pfam" id="PF00568">
    <property type="entry name" value="WH1"/>
    <property type="match status" value="1"/>
</dbReference>
<dbReference type="PANTHER" id="PTHR11202">
    <property type="entry name" value="SPROUTY-RELATED, EVH1 DOMAIN-CONTAINING PROTEIN FAMILY MEMBER"/>
    <property type="match status" value="1"/>
</dbReference>
<protein>
    <recommendedName>
        <fullName evidence="1">WH1 domain-containing protein</fullName>
    </recommendedName>
</protein>
<reference evidence="2" key="1">
    <citation type="submission" date="2025-08" db="UniProtKB">
        <authorList>
            <consortium name="Ensembl"/>
        </authorList>
    </citation>
    <scope>IDENTIFICATION</scope>
</reference>
<dbReference type="GO" id="GO:0030838">
    <property type="term" value="P:positive regulation of actin filament polymerization"/>
    <property type="evidence" value="ECO:0007669"/>
    <property type="project" value="TreeGrafter"/>
</dbReference>
<dbReference type="SMART" id="SM00461">
    <property type="entry name" value="WH1"/>
    <property type="match status" value="1"/>
</dbReference>
<organism evidence="2 3">
    <name type="scientific">Sinocyclocheilus anshuiensis</name>
    <dbReference type="NCBI Taxonomy" id="1608454"/>
    <lineage>
        <taxon>Eukaryota</taxon>
        <taxon>Metazoa</taxon>
        <taxon>Chordata</taxon>
        <taxon>Craniata</taxon>
        <taxon>Vertebrata</taxon>
        <taxon>Euteleostomi</taxon>
        <taxon>Actinopterygii</taxon>
        <taxon>Neopterygii</taxon>
        <taxon>Teleostei</taxon>
        <taxon>Ostariophysi</taxon>
        <taxon>Cypriniformes</taxon>
        <taxon>Cyprinidae</taxon>
        <taxon>Cyprininae</taxon>
        <taxon>Sinocyclocheilus</taxon>
    </lineage>
</organism>
<evidence type="ECO:0000313" key="2">
    <source>
        <dbReference type="Ensembl" id="ENSSANP00000026285.1"/>
    </source>
</evidence>
<reference evidence="2" key="2">
    <citation type="submission" date="2025-09" db="UniProtKB">
        <authorList>
            <consortium name="Ensembl"/>
        </authorList>
    </citation>
    <scope>IDENTIFICATION</scope>
</reference>
<dbReference type="Gene3D" id="2.30.29.30">
    <property type="entry name" value="Pleckstrin-homology domain (PH domain)/Phosphotyrosine-binding domain (PTB)"/>
    <property type="match status" value="1"/>
</dbReference>
<dbReference type="PANTHER" id="PTHR11202:SF12">
    <property type="entry name" value="VASODILATOR-STIMULATED PHOSPHOPROTEIN"/>
    <property type="match status" value="1"/>
</dbReference>